<evidence type="ECO:0000313" key="2">
    <source>
        <dbReference type="EMBL" id="KRL67641.1"/>
    </source>
</evidence>
<keyword evidence="3" id="KW-1185">Reference proteome</keyword>
<dbReference type="GO" id="GO:0016747">
    <property type="term" value="F:acyltransferase activity, transferring groups other than amino-acyl groups"/>
    <property type="evidence" value="ECO:0007669"/>
    <property type="project" value="InterPro"/>
</dbReference>
<evidence type="ECO:0000259" key="1">
    <source>
        <dbReference type="PROSITE" id="PS51186"/>
    </source>
</evidence>
<dbReference type="InterPro" id="IPR016181">
    <property type="entry name" value="Acyl_CoA_acyltransferase"/>
</dbReference>
<comment type="caution">
    <text evidence="2">The sequence shown here is derived from an EMBL/GenBank/DDBJ whole genome shotgun (WGS) entry which is preliminary data.</text>
</comment>
<gene>
    <name evidence="2" type="ORF">FC27_GL001666</name>
</gene>
<dbReference type="PANTHER" id="PTHR43072:SF60">
    <property type="entry name" value="L-2,4-DIAMINOBUTYRIC ACID ACETYLTRANSFERASE"/>
    <property type="match status" value="1"/>
</dbReference>
<dbReference type="CDD" id="cd04301">
    <property type="entry name" value="NAT_SF"/>
    <property type="match status" value="1"/>
</dbReference>
<dbReference type="eggNOG" id="COG1247">
    <property type="taxonomic scope" value="Bacteria"/>
</dbReference>
<organism evidence="2 3">
    <name type="scientific">Companilactobacillus versmoldensis DSM 14857 = KCTC 3814</name>
    <dbReference type="NCBI Taxonomy" id="1423815"/>
    <lineage>
        <taxon>Bacteria</taxon>
        <taxon>Bacillati</taxon>
        <taxon>Bacillota</taxon>
        <taxon>Bacilli</taxon>
        <taxon>Lactobacillales</taxon>
        <taxon>Lactobacillaceae</taxon>
        <taxon>Companilactobacillus</taxon>
    </lineage>
</organism>
<dbReference type="OrthoDB" id="948250at2"/>
<dbReference type="AlphaFoldDB" id="A0A0R1SFU6"/>
<dbReference type="PROSITE" id="PS51186">
    <property type="entry name" value="GNAT"/>
    <property type="match status" value="1"/>
</dbReference>
<reference evidence="2 3" key="1">
    <citation type="journal article" date="2015" name="Genome Announc.">
        <title>Expanding the biotechnology potential of lactobacilli through comparative genomics of 213 strains and associated genera.</title>
        <authorList>
            <person name="Sun Z."/>
            <person name="Harris H.M."/>
            <person name="McCann A."/>
            <person name="Guo C."/>
            <person name="Argimon S."/>
            <person name="Zhang W."/>
            <person name="Yang X."/>
            <person name="Jeffery I.B."/>
            <person name="Cooney J.C."/>
            <person name="Kagawa T.F."/>
            <person name="Liu W."/>
            <person name="Song Y."/>
            <person name="Salvetti E."/>
            <person name="Wrobel A."/>
            <person name="Rasinkangas P."/>
            <person name="Parkhill J."/>
            <person name="Rea M.C."/>
            <person name="O'Sullivan O."/>
            <person name="Ritari J."/>
            <person name="Douillard F.P."/>
            <person name="Paul Ross R."/>
            <person name="Yang R."/>
            <person name="Briner A.E."/>
            <person name="Felis G.E."/>
            <person name="de Vos W.M."/>
            <person name="Barrangou R."/>
            <person name="Klaenhammer T.R."/>
            <person name="Caufield P.W."/>
            <person name="Cui Y."/>
            <person name="Zhang H."/>
            <person name="O'Toole P.W."/>
        </authorList>
    </citation>
    <scope>NUCLEOTIDE SEQUENCE [LARGE SCALE GENOMIC DNA]</scope>
    <source>
        <strain evidence="2 3">DSM 14857</strain>
    </source>
</reference>
<name>A0A0R1SFU6_9LACO</name>
<evidence type="ECO:0000313" key="3">
    <source>
        <dbReference type="Proteomes" id="UP000051647"/>
    </source>
</evidence>
<sequence length="154" mass="17526">MSEQLVIREAVPKDAQQLLNFLNRVSQESDFIEHDSTRHVTKADEELSLDAIYNSAHDELIIAKLGPDIIGFSRLEKLSVTESEYGIVVEKAFWNQGVGSYLTEDILAYAKESPIKKVSLEVYKNNPAAIHLYQKHGFTTRSERKNTIIMEKMV</sequence>
<dbReference type="PATRIC" id="fig|1423815.3.peg.1704"/>
<dbReference type="STRING" id="1423815.FC27_GL001666"/>
<dbReference type="PANTHER" id="PTHR43072">
    <property type="entry name" value="N-ACETYLTRANSFERASE"/>
    <property type="match status" value="1"/>
</dbReference>
<dbReference type="RefSeq" id="WP_010624194.1">
    <property type="nucleotide sequence ID" value="NZ_AZFA01000004.1"/>
</dbReference>
<dbReference type="InterPro" id="IPR000182">
    <property type="entry name" value="GNAT_dom"/>
</dbReference>
<accession>A0A0R1SFU6</accession>
<feature type="domain" description="N-acetyltransferase" evidence="1">
    <location>
        <begin position="5"/>
        <end position="154"/>
    </location>
</feature>
<dbReference type="Gene3D" id="3.40.630.30">
    <property type="match status" value="1"/>
</dbReference>
<protein>
    <submittedName>
        <fullName evidence="2">Acetyltransferase</fullName>
    </submittedName>
</protein>
<dbReference type="Proteomes" id="UP000051647">
    <property type="component" value="Unassembled WGS sequence"/>
</dbReference>
<dbReference type="EMBL" id="AZFA01000004">
    <property type="protein sequence ID" value="KRL67641.1"/>
    <property type="molecule type" value="Genomic_DNA"/>
</dbReference>
<dbReference type="SUPFAM" id="SSF55729">
    <property type="entry name" value="Acyl-CoA N-acyltransferases (Nat)"/>
    <property type="match status" value="1"/>
</dbReference>
<dbReference type="Pfam" id="PF00583">
    <property type="entry name" value="Acetyltransf_1"/>
    <property type="match status" value="1"/>
</dbReference>
<keyword evidence="2" id="KW-0808">Transferase</keyword>
<proteinExistence type="predicted"/>